<sequence length="88" mass="9848">FRHLCGFLHRCLLKSHPKSPKVVQKLLLVIGAMLLDGAIAGNSCRFGMCFDMSNCFNVNLGLMKGDQCPCHVFCVCFLFFYCCFCDGL</sequence>
<evidence type="ECO:0000313" key="2">
    <source>
        <dbReference type="Proteomes" id="UP000228934"/>
    </source>
</evidence>
<organism evidence="1 2">
    <name type="scientific">Aquarana catesbeiana</name>
    <name type="common">American bullfrog</name>
    <name type="synonym">Rana catesbeiana</name>
    <dbReference type="NCBI Taxonomy" id="8400"/>
    <lineage>
        <taxon>Eukaryota</taxon>
        <taxon>Metazoa</taxon>
        <taxon>Chordata</taxon>
        <taxon>Craniata</taxon>
        <taxon>Vertebrata</taxon>
        <taxon>Euteleostomi</taxon>
        <taxon>Amphibia</taxon>
        <taxon>Batrachia</taxon>
        <taxon>Anura</taxon>
        <taxon>Neobatrachia</taxon>
        <taxon>Ranoidea</taxon>
        <taxon>Ranidae</taxon>
        <taxon>Aquarana</taxon>
    </lineage>
</organism>
<proteinExistence type="predicted"/>
<dbReference type="EMBL" id="KV959759">
    <property type="protein sequence ID" value="PIO23354.1"/>
    <property type="molecule type" value="Genomic_DNA"/>
</dbReference>
<dbReference type="Proteomes" id="UP000228934">
    <property type="component" value="Unassembled WGS sequence"/>
</dbReference>
<accession>A0A2G9R642</accession>
<reference evidence="2" key="1">
    <citation type="journal article" date="2017" name="Nat. Commun.">
        <title>The North American bullfrog draft genome provides insight into hormonal regulation of long noncoding RNA.</title>
        <authorList>
            <person name="Hammond S.A."/>
            <person name="Warren R.L."/>
            <person name="Vandervalk B.P."/>
            <person name="Kucuk E."/>
            <person name="Khan H."/>
            <person name="Gibb E.A."/>
            <person name="Pandoh P."/>
            <person name="Kirk H."/>
            <person name="Zhao Y."/>
            <person name="Jones M."/>
            <person name="Mungall A.J."/>
            <person name="Coope R."/>
            <person name="Pleasance S."/>
            <person name="Moore R.A."/>
            <person name="Holt R.A."/>
            <person name="Round J.M."/>
            <person name="Ohora S."/>
            <person name="Walle B.V."/>
            <person name="Veldhoen N."/>
            <person name="Helbing C.C."/>
            <person name="Birol I."/>
        </authorList>
    </citation>
    <scope>NUCLEOTIDE SEQUENCE [LARGE SCALE GENOMIC DNA]</scope>
</reference>
<feature type="non-terminal residue" evidence="1">
    <location>
        <position position="1"/>
    </location>
</feature>
<dbReference type="AlphaFoldDB" id="A0A2G9R642"/>
<protein>
    <submittedName>
        <fullName evidence="1">Uncharacterized protein</fullName>
    </submittedName>
</protein>
<keyword evidence="2" id="KW-1185">Reference proteome</keyword>
<evidence type="ECO:0000313" key="1">
    <source>
        <dbReference type="EMBL" id="PIO23354.1"/>
    </source>
</evidence>
<name>A0A2G9R642_AQUCT</name>
<gene>
    <name evidence="1" type="ORF">AB205_0185020</name>
</gene>